<evidence type="ECO:0000256" key="1">
    <source>
        <dbReference type="SAM" id="MobiDB-lite"/>
    </source>
</evidence>
<evidence type="ECO:0000313" key="3">
    <source>
        <dbReference type="Proteomes" id="UP001230339"/>
    </source>
</evidence>
<gene>
    <name evidence="2" type="ORF">PSH57_03865</name>
</gene>
<sequence length="57" mass="6681">MFFDGERLLGRNEQKAIINEIKKRWNRKQLDARNPDKKIQTRNSSRNNPDSGDRPAG</sequence>
<reference evidence="2 3" key="1">
    <citation type="submission" date="2023-02" db="EMBL/GenBank/DDBJ databases">
        <title>Evolution of Hrp T3SS in non-pathogenic Pseudomonas fluorescens.</title>
        <authorList>
            <person name="Liao K."/>
            <person name="Wei H."/>
            <person name="Gu Y."/>
        </authorList>
    </citation>
    <scope>NUCLEOTIDE SEQUENCE [LARGE SCALE GENOMIC DNA]</scope>
    <source>
        <strain evidence="2 3">FP205</strain>
    </source>
</reference>
<proteinExistence type="predicted"/>
<protein>
    <submittedName>
        <fullName evidence="2">Uncharacterized protein</fullName>
    </submittedName>
</protein>
<name>A0ABY9GCY5_9PSED</name>
<feature type="compositionally biased region" description="Polar residues" evidence="1">
    <location>
        <begin position="41"/>
        <end position="50"/>
    </location>
</feature>
<keyword evidence="3" id="KW-1185">Reference proteome</keyword>
<feature type="region of interest" description="Disordered" evidence="1">
    <location>
        <begin position="26"/>
        <end position="57"/>
    </location>
</feature>
<dbReference type="EMBL" id="CP117449">
    <property type="protein sequence ID" value="WLH13508.1"/>
    <property type="molecule type" value="Genomic_DNA"/>
</dbReference>
<dbReference type="RefSeq" id="WP_305387926.1">
    <property type="nucleotide sequence ID" value="NZ_CP117426.1"/>
</dbReference>
<accession>A0ABY9GCY5</accession>
<feature type="compositionally biased region" description="Basic and acidic residues" evidence="1">
    <location>
        <begin position="26"/>
        <end position="39"/>
    </location>
</feature>
<organism evidence="2 3">
    <name type="scientific">Pseudomonas hefeiensis</name>
    <dbReference type="NCBI Taxonomy" id="2738125"/>
    <lineage>
        <taxon>Bacteria</taxon>
        <taxon>Pseudomonadati</taxon>
        <taxon>Pseudomonadota</taxon>
        <taxon>Gammaproteobacteria</taxon>
        <taxon>Pseudomonadales</taxon>
        <taxon>Pseudomonadaceae</taxon>
        <taxon>Pseudomonas</taxon>
    </lineage>
</organism>
<dbReference type="Proteomes" id="UP001230339">
    <property type="component" value="Chromosome"/>
</dbReference>
<evidence type="ECO:0000313" key="2">
    <source>
        <dbReference type="EMBL" id="WLH13508.1"/>
    </source>
</evidence>